<dbReference type="GO" id="GO:0055085">
    <property type="term" value="P:transmembrane transport"/>
    <property type="evidence" value="ECO:0007669"/>
    <property type="project" value="InterPro"/>
</dbReference>
<proteinExistence type="inferred from homology"/>
<feature type="transmembrane region" description="Helical" evidence="7">
    <location>
        <begin position="176"/>
        <end position="196"/>
    </location>
</feature>
<dbReference type="CDD" id="cd06261">
    <property type="entry name" value="TM_PBP2"/>
    <property type="match status" value="1"/>
</dbReference>
<evidence type="ECO:0000256" key="6">
    <source>
        <dbReference type="ARBA" id="ARBA00023136"/>
    </source>
</evidence>
<feature type="transmembrane region" description="Helical" evidence="7">
    <location>
        <begin position="238"/>
        <end position="260"/>
    </location>
</feature>
<name>A0A6I1FIW6_9BACI</name>
<keyword evidence="4 7" id="KW-0812">Transmembrane</keyword>
<dbReference type="PROSITE" id="PS50928">
    <property type="entry name" value="ABC_TM1"/>
    <property type="match status" value="1"/>
</dbReference>
<comment type="similarity">
    <text evidence="7">Belongs to the binding-protein-dependent transport system permease family.</text>
</comment>
<evidence type="ECO:0000256" key="5">
    <source>
        <dbReference type="ARBA" id="ARBA00022989"/>
    </source>
</evidence>
<dbReference type="PANTHER" id="PTHR43163">
    <property type="entry name" value="DIPEPTIDE TRANSPORT SYSTEM PERMEASE PROTEIN DPPB-RELATED"/>
    <property type="match status" value="1"/>
</dbReference>
<feature type="transmembrane region" description="Helical" evidence="7">
    <location>
        <begin position="137"/>
        <end position="164"/>
    </location>
</feature>
<dbReference type="InterPro" id="IPR045621">
    <property type="entry name" value="BPD_transp_1_N"/>
</dbReference>
<comment type="subcellular location">
    <subcellularLocation>
        <location evidence="1 7">Cell membrane</location>
        <topology evidence="1 7">Multi-pass membrane protein</topology>
    </subcellularLocation>
</comment>
<dbReference type="Proteomes" id="UP000429595">
    <property type="component" value="Unassembled WGS sequence"/>
</dbReference>
<feature type="domain" description="ABC transmembrane type-1" evidence="8">
    <location>
        <begin position="98"/>
        <end position="299"/>
    </location>
</feature>
<dbReference type="PANTHER" id="PTHR43163:SF6">
    <property type="entry name" value="DIPEPTIDE TRANSPORT SYSTEM PERMEASE PROTEIN DPPB-RELATED"/>
    <property type="match status" value="1"/>
</dbReference>
<evidence type="ECO:0000256" key="4">
    <source>
        <dbReference type="ARBA" id="ARBA00022692"/>
    </source>
</evidence>
<evidence type="ECO:0000256" key="2">
    <source>
        <dbReference type="ARBA" id="ARBA00022448"/>
    </source>
</evidence>
<feature type="transmembrane region" description="Helical" evidence="7">
    <location>
        <begin position="102"/>
        <end position="125"/>
    </location>
</feature>
<dbReference type="GO" id="GO:0005886">
    <property type="term" value="C:plasma membrane"/>
    <property type="evidence" value="ECO:0007669"/>
    <property type="project" value="UniProtKB-SubCell"/>
</dbReference>
<comment type="caution">
    <text evidence="9">The sequence shown here is derived from an EMBL/GenBank/DDBJ whole genome shotgun (WGS) entry which is preliminary data.</text>
</comment>
<evidence type="ECO:0000313" key="9">
    <source>
        <dbReference type="EMBL" id="KAB7706154.1"/>
    </source>
</evidence>
<sequence>MGQFILKRLGESLLVLIIGSMLCFAFIRMLPGDPAAAMYGDQLQKLSEADRFRITENLGLNEPLPIQYGKWLGQVLQGEWGVSSISGEDAAIVVAKSLQPTFLLMFSAHFFVFTLAVFFGVTSGLCRRSLYDHAVTVISFIFMSIPPFWFALMLMVFFSVYLGVLPTSGMGEGGGQLRFILMPSLVLALSHAGYYIRLLRNHIAITKDTGFVFALKARGISEWTILKNHLLPNASIPLLSYTGMSLAVALAGSIVVETIFSWPGIGRLALKSALAHDYPVLLAVILLSMVFVITVNLLVDLICAWIDPRLRSQLLEEGRR</sequence>
<keyword evidence="10" id="KW-1185">Reference proteome</keyword>
<gene>
    <name evidence="9" type="ORF">F9802_11220</name>
</gene>
<keyword evidence="6 7" id="KW-0472">Membrane</keyword>
<protein>
    <submittedName>
        <fullName evidence="9">ABC transporter permease subunit</fullName>
    </submittedName>
</protein>
<evidence type="ECO:0000256" key="3">
    <source>
        <dbReference type="ARBA" id="ARBA00022475"/>
    </source>
</evidence>
<feature type="transmembrane region" description="Helical" evidence="7">
    <location>
        <begin position="12"/>
        <end position="30"/>
    </location>
</feature>
<dbReference type="SUPFAM" id="SSF161098">
    <property type="entry name" value="MetI-like"/>
    <property type="match status" value="1"/>
</dbReference>
<evidence type="ECO:0000256" key="7">
    <source>
        <dbReference type="RuleBase" id="RU363032"/>
    </source>
</evidence>
<dbReference type="EMBL" id="WEIO01000006">
    <property type="protein sequence ID" value="KAB7706154.1"/>
    <property type="molecule type" value="Genomic_DNA"/>
</dbReference>
<dbReference type="Pfam" id="PF00528">
    <property type="entry name" value="BPD_transp_1"/>
    <property type="match status" value="1"/>
</dbReference>
<keyword evidence="5 7" id="KW-1133">Transmembrane helix</keyword>
<dbReference type="Pfam" id="PF19300">
    <property type="entry name" value="BPD_transp_1_N"/>
    <property type="match status" value="1"/>
</dbReference>
<dbReference type="RefSeq" id="WP_152151971.1">
    <property type="nucleotide sequence ID" value="NZ_WEIO01000006.1"/>
</dbReference>
<evidence type="ECO:0000259" key="8">
    <source>
        <dbReference type="PROSITE" id="PS50928"/>
    </source>
</evidence>
<organism evidence="9 10">
    <name type="scientific">Bacillus aerolatus</name>
    <dbReference type="NCBI Taxonomy" id="2653354"/>
    <lineage>
        <taxon>Bacteria</taxon>
        <taxon>Bacillati</taxon>
        <taxon>Bacillota</taxon>
        <taxon>Bacilli</taxon>
        <taxon>Bacillales</taxon>
        <taxon>Bacillaceae</taxon>
        <taxon>Bacillus</taxon>
    </lineage>
</organism>
<dbReference type="InterPro" id="IPR000515">
    <property type="entry name" value="MetI-like"/>
</dbReference>
<evidence type="ECO:0000256" key="1">
    <source>
        <dbReference type="ARBA" id="ARBA00004651"/>
    </source>
</evidence>
<dbReference type="InterPro" id="IPR035906">
    <property type="entry name" value="MetI-like_sf"/>
</dbReference>
<reference evidence="9 10" key="1">
    <citation type="submission" date="2019-10" db="EMBL/GenBank/DDBJ databases">
        <title>Bacillus aerolatum sp. nov., isolated from bioaerosol of sport playgrounds.</title>
        <authorList>
            <person name="Chen P."/>
            <person name="Zhang G."/>
        </authorList>
    </citation>
    <scope>NUCLEOTIDE SEQUENCE [LARGE SCALE GENOMIC DNA]</scope>
    <source>
        <strain evidence="9 10">CX253</strain>
    </source>
</reference>
<dbReference type="AlphaFoldDB" id="A0A6I1FIW6"/>
<accession>A0A6I1FIW6</accession>
<feature type="transmembrane region" description="Helical" evidence="7">
    <location>
        <begin position="280"/>
        <end position="306"/>
    </location>
</feature>
<keyword evidence="2 7" id="KW-0813">Transport</keyword>
<evidence type="ECO:0000313" key="10">
    <source>
        <dbReference type="Proteomes" id="UP000429595"/>
    </source>
</evidence>
<keyword evidence="3" id="KW-1003">Cell membrane</keyword>
<dbReference type="Gene3D" id="1.10.3720.10">
    <property type="entry name" value="MetI-like"/>
    <property type="match status" value="1"/>
</dbReference>